<dbReference type="RefSeq" id="WP_066809810.1">
    <property type="nucleotide sequence ID" value="NZ_CP012661.1"/>
</dbReference>
<protein>
    <submittedName>
        <fullName evidence="3">Heavy metal binding protein</fullName>
    </submittedName>
</protein>
<gene>
    <name evidence="3" type="ORF">AKL17_0748</name>
</gene>
<sequence length="65" mass="6349">MILNIPEMSCGHCRAAVEAAVAGLDAGAIVTVDLAARQAEIVTGAAPEAVIAALAAAGYEATAAR</sequence>
<dbReference type="STRING" id="1335048.AKL17_0748"/>
<dbReference type="KEGG" id="daa:AKL17_0748"/>
<dbReference type="PROSITE" id="PS01047">
    <property type="entry name" value="HMA_1"/>
    <property type="match status" value="1"/>
</dbReference>
<dbReference type="Pfam" id="PF00403">
    <property type="entry name" value="HMA"/>
    <property type="match status" value="1"/>
</dbReference>
<dbReference type="Gene3D" id="3.30.70.100">
    <property type="match status" value="1"/>
</dbReference>
<dbReference type="PROSITE" id="PS50846">
    <property type="entry name" value="HMA_2"/>
    <property type="match status" value="1"/>
</dbReference>
<dbReference type="SUPFAM" id="SSF55008">
    <property type="entry name" value="HMA, heavy metal-associated domain"/>
    <property type="match status" value="1"/>
</dbReference>
<dbReference type="AlphaFoldDB" id="A0A159YZW6"/>
<keyword evidence="4" id="KW-1185">Reference proteome</keyword>
<name>A0A159YZW6_9RHOB</name>
<dbReference type="EMBL" id="CP012661">
    <property type="protein sequence ID" value="AMY68007.1"/>
    <property type="molecule type" value="Genomic_DNA"/>
</dbReference>
<evidence type="ECO:0000256" key="1">
    <source>
        <dbReference type="ARBA" id="ARBA00022723"/>
    </source>
</evidence>
<keyword evidence="1" id="KW-0479">Metal-binding</keyword>
<organism evidence="3 4">
    <name type="scientific">Frigidibacter mobilis</name>
    <dbReference type="NCBI Taxonomy" id="1335048"/>
    <lineage>
        <taxon>Bacteria</taxon>
        <taxon>Pseudomonadati</taxon>
        <taxon>Pseudomonadota</taxon>
        <taxon>Alphaproteobacteria</taxon>
        <taxon>Rhodobacterales</taxon>
        <taxon>Paracoccaceae</taxon>
        <taxon>Frigidibacter</taxon>
    </lineage>
</organism>
<accession>A0A159YZW6</accession>
<dbReference type="GO" id="GO:0046872">
    <property type="term" value="F:metal ion binding"/>
    <property type="evidence" value="ECO:0007669"/>
    <property type="project" value="UniProtKB-KW"/>
</dbReference>
<reference evidence="3 4" key="1">
    <citation type="submission" date="2015-09" db="EMBL/GenBank/DDBJ databases">
        <title>Complete genome sequence of Defluviimonas alba cai42t isolated from an oilfield in Xinjiang.</title>
        <authorList>
            <person name="Geng S."/>
            <person name="Pan X."/>
            <person name="Wu X."/>
        </authorList>
    </citation>
    <scope>NUCLEOTIDE SEQUENCE [LARGE SCALE GENOMIC DNA]</scope>
    <source>
        <strain evidence="4">cai42</strain>
    </source>
</reference>
<evidence type="ECO:0000313" key="4">
    <source>
        <dbReference type="Proteomes" id="UP000076128"/>
    </source>
</evidence>
<evidence type="ECO:0000313" key="3">
    <source>
        <dbReference type="EMBL" id="AMY68007.1"/>
    </source>
</evidence>
<dbReference type="InterPro" id="IPR036163">
    <property type="entry name" value="HMA_dom_sf"/>
</dbReference>
<feature type="domain" description="HMA" evidence="2">
    <location>
        <begin position="1"/>
        <end position="62"/>
    </location>
</feature>
<dbReference type="InterPro" id="IPR006121">
    <property type="entry name" value="HMA_dom"/>
</dbReference>
<proteinExistence type="predicted"/>
<dbReference type="CDD" id="cd00371">
    <property type="entry name" value="HMA"/>
    <property type="match status" value="1"/>
</dbReference>
<evidence type="ECO:0000259" key="2">
    <source>
        <dbReference type="PROSITE" id="PS50846"/>
    </source>
</evidence>
<dbReference type="Proteomes" id="UP000076128">
    <property type="component" value="Chromosome"/>
</dbReference>
<dbReference type="InterPro" id="IPR017969">
    <property type="entry name" value="Heavy-metal-associated_CS"/>
</dbReference>